<comment type="subcellular location">
    <subcellularLocation>
        <location evidence="1">Membrane</location>
        <topology evidence="1">Multi-pass membrane protein</topology>
    </subcellularLocation>
</comment>
<protein>
    <recommendedName>
        <fullName evidence="8">UbiA prenyltransferase</fullName>
    </recommendedName>
</protein>
<evidence type="ECO:0000256" key="4">
    <source>
        <dbReference type="ARBA" id="ARBA00023136"/>
    </source>
</evidence>
<evidence type="ECO:0008006" key="8">
    <source>
        <dbReference type="Google" id="ProtNLM"/>
    </source>
</evidence>
<keyword evidence="2 5" id="KW-0812">Transmembrane</keyword>
<dbReference type="InterPro" id="IPR044878">
    <property type="entry name" value="UbiA_sf"/>
</dbReference>
<accession>A0A6A5U5A7</accession>
<dbReference type="CDD" id="cd13965">
    <property type="entry name" value="PT_UbiA_3"/>
    <property type="match status" value="1"/>
</dbReference>
<feature type="transmembrane region" description="Helical" evidence="5">
    <location>
        <begin position="222"/>
        <end position="241"/>
    </location>
</feature>
<feature type="transmembrane region" description="Helical" evidence="5">
    <location>
        <begin position="320"/>
        <end position="339"/>
    </location>
</feature>
<dbReference type="PANTHER" id="PTHR42723">
    <property type="entry name" value="CHLOROPHYLL SYNTHASE"/>
    <property type="match status" value="1"/>
</dbReference>
<dbReference type="AlphaFoldDB" id="A0A6A5U5A7"/>
<feature type="transmembrane region" description="Helical" evidence="5">
    <location>
        <begin position="134"/>
        <end position="162"/>
    </location>
</feature>
<evidence type="ECO:0000313" key="7">
    <source>
        <dbReference type="Proteomes" id="UP000800035"/>
    </source>
</evidence>
<dbReference type="InterPro" id="IPR000537">
    <property type="entry name" value="UbiA_prenyltransferase"/>
</dbReference>
<dbReference type="Pfam" id="PF01040">
    <property type="entry name" value="UbiA"/>
    <property type="match status" value="1"/>
</dbReference>
<proteinExistence type="predicted"/>
<feature type="transmembrane region" description="Helical" evidence="5">
    <location>
        <begin position="182"/>
        <end position="201"/>
    </location>
</feature>
<dbReference type="Gene3D" id="1.10.357.140">
    <property type="entry name" value="UbiA prenyltransferase"/>
    <property type="match status" value="1"/>
</dbReference>
<dbReference type="EMBL" id="ML976992">
    <property type="protein sequence ID" value="KAF1956307.1"/>
    <property type="molecule type" value="Genomic_DNA"/>
</dbReference>
<name>A0A6A5U5A7_9PLEO</name>
<sequence>MTVSTKTRSSRYSIPVVRVEIAQATKSLRYNLRSIWLFTYSDIKTIWAPKTIFGTLSALAAPSFGFATAASPSTPIDVLRRVPLTAFWIWINLLPFDIDNQRHDVSIEEDRINKPWRVLPSGRMNPKQARKLMLCLYCIAAFVSGRIGGVAQCLGLMALGYWYNDLGGSDTSCIIRNFINGLGYNCFASGATEVALGMGLLPYTNVPLSLSEMLNPARPDRILFWKWVAILVTVITTTAHAQDIHDQEGDSLRGRHTVPLVIGDVPARVSMVIGVWFWTFTCCLFWNVGIVPYLLIGSVAATVSARTMLYRSVKSDKKTFLIWNGWVTTIYMLPVLKLWF</sequence>
<keyword evidence="7" id="KW-1185">Reference proteome</keyword>
<organism evidence="6 7">
    <name type="scientific">Byssothecium circinans</name>
    <dbReference type="NCBI Taxonomy" id="147558"/>
    <lineage>
        <taxon>Eukaryota</taxon>
        <taxon>Fungi</taxon>
        <taxon>Dikarya</taxon>
        <taxon>Ascomycota</taxon>
        <taxon>Pezizomycotina</taxon>
        <taxon>Dothideomycetes</taxon>
        <taxon>Pleosporomycetidae</taxon>
        <taxon>Pleosporales</taxon>
        <taxon>Massarineae</taxon>
        <taxon>Massarinaceae</taxon>
        <taxon>Byssothecium</taxon>
    </lineage>
</organism>
<evidence type="ECO:0000256" key="2">
    <source>
        <dbReference type="ARBA" id="ARBA00022692"/>
    </source>
</evidence>
<dbReference type="GO" id="GO:0016765">
    <property type="term" value="F:transferase activity, transferring alkyl or aryl (other than methyl) groups"/>
    <property type="evidence" value="ECO:0007669"/>
    <property type="project" value="InterPro"/>
</dbReference>
<keyword evidence="4 5" id="KW-0472">Membrane</keyword>
<dbReference type="Proteomes" id="UP000800035">
    <property type="component" value="Unassembled WGS sequence"/>
</dbReference>
<dbReference type="GO" id="GO:0016020">
    <property type="term" value="C:membrane"/>
    <property type="evidence" value="ECO:0007669"/>
    <property type="project" value="UniProtKB-SubCell"/>
</dbReference>
<evidence type="ECO:0000256" key="5">
    <source>
        <dbReference type="SAM" id="Phobius"/>
    </source>
</evidence>
<dbReference type="InterPro" id="IPR050475">
    <property type="entry name" value="Prenyltransferase_related"/>
</dbReference>
<dbReference type="OrthoDB" id="434972at2759"/>
<gene>
    <name evidence="6" type="ORF">CC80DRAFT_593774</name>
</gene>
<keyword evidence="3 5" id="KW-1133">Transmembrane helix</keyword>
<feature type="transmembrane region" description="Helical" evidence="5">
    <location>
        <begin position="275"/>
        <end position="299"/>
    </location>
</feature>
<dbReference type="PANTHER" id="PTHR42723:SF1">
    <property type="entry name" value="CHLOROPHYLL SYNTHASE, CHLOROPLASTIC"/>
    <property type="match status" value="1"/>
</dbReference>
<reference evidence="6" key="1">
    <citation type="journal article" date="2020" name="Stud. Mycol.">
        <title>101 Dothideomycetes genomes: a test case for predicting lifestyles and emergence of pathogens.</title>
        <authorList>
            <person name="Haridas S."/>
            <person name="Albert R."/>
            <person name="Binder M."/>
            <person name="Bloem J."/>
            <person name="Labutti K."/>
            <person name="Salamov A."/>
            <person name="Andreopoulos B."/>
            <person name="Baker S."/>
            <person name="Barry K."/>
            <person name="Bills G."/>
            <person name="Bluhm B."/>
            <person name="Cannon C."/>
            <person name="Castanera R."/>
            <person name="Culley D."/>
            <person name="Daum C."/>
            <person name="Ezra D."/>
            <person name="Gonzalez J."/>
            <person name="Henrissat B."/>
            <person name="Kuo A."/>
            <person name="Liang C."/>
            <person name="Lipzen A."/>
            <person name="Lutzoni F."/>
            <person name="Magnuson J."/>
            <person name="Mondo S."/>
            <person name="Nolan M."/>
            <person name="Ohm R."/>
            <person name="Pangilinan J."/>
            <person name="Park H.-J."/>
            <person name="Ramirez L."/>
            <person name="Alfaro M."/>
            <person name="Sun H."/>
            <person name="Tritt A."/>
            <person name="Yoshinaga Y."/>
            <person name="Zwiers L.-H."/>
            <person name="Turgeon B."/>
            <person name="Goodwin S."/>
            <person name="Spatafora J."/>
            <person name="Crous P."/>
            <person name="Grigoriev I."/>
        </authorList>
    </citation>
    <scope>NUCLEOTIDE SEQUENCE</scope>
    <source>
        <strain evidence="6">CBS 675.92</strain>
    </source>
</reference>
<evidence type="ECO:0000313" key="6">
    <source>
        <dbReference type="EMBL" id="KAF1956307.1"/>
    </source>
</evidence>
<evidence type="ECO:0000256" key="3">
    <source>
        <dbReference type="ARBA" id="ARBA00022989"/>
    </source>
</evidence>
<evidence type="ECO:0000256" key="1">
    <source>
        <dbReference type="ARBA" id="ARBA00004141"/>
    </source>
</evidence>